<dbReference type="EMBL" id="NBIV01000035">
    <property type="protein sequence ID" value="PXF46650.1"/>
    <property type="molecule type" value="Genomic_DNA"/>
</dbReference>
<dbReference type="SUPFAM" id="SSF64182">
    <property type="entry name" value="DHH phosphoesterases"/>
    <property type="match status" value="1"/>
</dbReference>
<dbReference type="Proteomes" id="UP000247409">
    <property type="component" value="Unassembled WGS sequence"/>
</dbReference>
<dbReference type="Pfam" id="PF00571">
    <property type="entry name" value="CBS"/>
    <property type="match status" value="2"/>
</dbReference>
<evidence type="ECO:0000256" key="5">
    <source>
        <dbReference type="ARBA" id="ARBA00022741"/>
    </source>
</evidence>
<dbReference type="GO" id="GO:0000166">
    <property type="term" value="F:nucleotide binding"/>
    <property type="evidence" value="ECO:0007669"/>
    <property type="project" value="UniProtKB-KW"/>
</dbReference>
<dbReference type="PROSITE" id="PS51371">
    <property type="entry name" value="CBS"/>
    <property type="match status" value="2"/>
</dbReference>
<feature type="domain" description="CBS" evidence="9">
    <location>
        <begin position="470"/>
        <end position="528"/>
    </location>
</feature>
<dbReference type="InterPro" id="IPR000644">
    <property type="entry name" value="CBS_dom"/>
</dbReference>
<dbReference type="InterPro" id="IPR052390">
    <property type="entry name" value="tRNA_nt/polyA_polymerase"/>
</dbReference>
<reference evidence="10 11" key="1">
    <citation type="journal article" date="2018" name="Mol. Biol. Evol.">
        <title>Analysis of the draft genome of the red seaweed Gracilariopsis chorda provides insights into genome size evolution in Rhodophyta.</title>
        <authorList>
            <person name="Lee J."/>
            <person name="Yang E.C."/>
            <person name="Graf L."/>
            <person name="Yang J.H."/>
            <person name="Qiu H."/>
            <person name="Zel Zion U."/>
            <person name="Chan C.X."/>
            <person name="Stephens T.G."/>
            <person name="Weber A.P.M."/>
            <person name="Boo G.H."/>
            <person name="Boo S.M."/>
            <person name="Kim K.M."/>
            <person name="Shin Y."/>
            <person name="Jung M."/>
            <person name="Lee S.J."/>
            <person name="Yim H.S."/>
            <person name="Lee J.H."/>
            <person name="Bhattacharya D."/>
            <person name="Yoon H.S."/>
        </authorList>
    </citation>
    <scope>NUCLEOTIDE SEQUENCE [LARGE SCALE GENOMIC DNA]</scope>
    <source>
        <strain evidence="10 11">SKKU-2015</strain>
        <tissue evidence="10">Whole body</tissue>
    </source>
</reference>
<evidence type="ECO:0000256" key="1">
    <source>
        <dbReference type="ARBA" id="ARBA00001946"/>
    </source>
</evidence>
<evidence type="ECO:0000256" key="8">
    <source>
        <dbReference type="PROSITE-ProRule" id="PRU00703"/>
    </source>
</evidence>
<evidence type="ECO:0000256" key="6">
    <source>
        <dbReference type="ARBA" id="ARBA00022842"/>
    </source>
</evidence>
<evidence type="ECO:0000313" key="11">
    <source>
        <dbReference type="Proteomes" id="UP000247409"/>
    </source>
</evidence>
<name>A0A2V3IZW7_9FLOR</name>
<dbReference type="PANTHER" id="PTHR47788:SF1">
    <property type="entry name" value="A-ADDING TRNA NUCLEOTIDYLTRANSFERASE"/>
    <property type="match status" value="1"/>
</dbReference>
<dbReference type="SUPFAM" id="SSF54631">
    <property type="entry name" value="CBS-domain pair"/>
    <property type="match status" value="1"/>
</dbReference>
<sequence>MAPTTVAFQLAMPLNHSTRKTSVAPLQHRTFTQMRADTPHTYAPVPPLPLPISKEAAGPSASKPLDIVLTHASADFDSLGCAVGLAKLISPSALVVLPAGVHSAVRRYLTLHKSFFPIAEAKLIDPTRIRFLGVVDTCSKKKLATAASWLSHAETVLVIDHHVTSDAHVITKQDVPGDLHIITEDVGAATTLVVERLMQRRDIKLTATECTLLALAIHTDTGSLSFENTTPRDAAALAWLLQRGACQRSISQFARNYLTTPQQRLLANALDTMVVRHVDGMRVANVILEANDYVSGMAGVAQAALELANIDALLLAVVVPAGRKSDVSSSPSHMKRVSIICRALSRVDGIDFSALLRPHGGGGHPQAAALTTKVRGGEAVGALVESLMDRLMAQLPPPTLARDFMSTDVVAVTKDQTMGDARTILFESGHTGIAVVRSLEGKELLGVISRQDIAVAEKKQLLKTPVKGWVARKVITVAKDTPLHEIERLLVDNNIGRLPVVEDGQVIGIVTRSDVLVQRRLFDPNEDAHAVRNVSQSYFV</sequence>
<keyword evidence="11" id="KW-1185">Reference proteome</keyword>
<dbReference type="OrthoDB" id="418595at2759"/>
<comment type="caution">
    <text evidence="10">The sequence shown here is derived from an EMBL/GenBank/DDBJ whole genome shotgun (WGS) entry which is preliminary data.</text>
</comment>
<keyword evidence="2" id="KW-0819">tRNA processing</keyword>
<evidence type="ECO:0000259" key="9">
    <source>
        <dbReference type="PROSITE" id="PS51371"/>
    </source>
</evidence>
<evidence type="ECO:0000313" key="10">
    <source>
        <dbReference type="EMBL" id="PXF46650.1"/>
    </source>
</evidence>
<keyword evidence="5" id="KW-0547">Nucleotide-binding</keyword>
<organism evidence="10 11">
    <name type="scientific">Gracilariopsis chorda</name>
    <dbReference type="NCBI Taxonomy" id="448386"/>
    <lineage>
        <taxon>Eukaryota</taxon>
        <taxon>Rhodophyta</taxon>
        <taxon>Florideophyceae</taxon>
        <taxon>Rhodymeniophycidae</taxon>
        <taxon>Gracilariales</taxon>
        <taxon>Gracilariaceae</taxon>
        <taxon>Gracilariopsis</taxon>
    </lineage>
</organism>
<dbReference type="Pfam" id="PF01368">
    <property type="entry name" value="DHH"/>
    <property type="match status" value="1"/>
</dbReference>
<dbReference type="GO" id="GO:0008033">
    <property type="term" value="P:tRNA processing"/>
    <property type="evidence" value="ECO:0007669"/>
    <property type="project" value="UniProtKB-KW"/>
</dbReference>
<dbReference type="InterPro" id="IPR038763">
    <property type="entry name" value="DHH_sf"/>
</dbReference>
<keyword evidence="8" id="KW-0129">CBS domain</keyword>
<keyword evidence="6" id="KW-0460">Magnesium</keyword>
<protein>
    <submittedName>
        <fullName evidence="10">Inosine-5'-monophosphate dehydrogenase</fullName>
    </submittedName>
</protein>
<dbReference type="PANTHER" id="PTHR47788">
    <property type="entry name" value="POLYA POLYMERASE"/>
    <property type="match status" value="1"/>
</dbReference>
<keyword evidence="3" id="KW-0548">Nucleotidyltransferase</keyword>
<comment type="cofactor">
    <cofactor evidence="1">
        <name>Mg(2+)</name>
        <dbReference type="ChEBI" id="CHEBI:18420"/>
    </cofactor>
</comment>
<evidence type="ECO:0000256" key="7">
    <source>
        <dbReference type="ARBA" id="ARBA00022884"/>
    </source>
</evidence>
<keyword evidence="3" id="KW-0808">Transferase</keyword>
<gene>
    <name evidence="10" type="ORF">BWQ96_03639</name>
</gene>
<dbReference type="Gene3D" id="3.90.1640.10">
    <property type="entry name" value="inorganic pyrophosphatase (n-terminal core)"/>
    <property type="match status" value="1"/>
</dbReference>
<dbReference type="AlphaFoldDB" id="A0A2V3IZW7"/>
<dbReference type="SMART" id="SM00116">
    <property type="entry name" value="CBS"/>
    <property type="match status" value="2"/>
</dbReference>
<dbReference type="GO" id="GO:0003723">
    <property type="term" value="F:RNA binding"/>
    <property type="evidence" value="ECO:0007669"/>
    <property type="project" value="UniProtKB-KW"/>
</dbReference>
<dbReference type="InterPro" id="IPR001667">
    <property type="entry name" value="DDH_dom"/>
</dbReference>
<feature type="domain" description="CBS" evidence="9">
    <location>
        <begin position="405"/>
        <end position="464"/>
    </location>
</feature>
<keyword evidence="7" id="KW-0694">RNA-binding</keyword>
<accession>A0A2V3IZW7</accession>
<dbReference type="Gene3D" id="3.10.310.30">
    <property type="match status" value="1"/>
</dbReference>
<dbReference type="InterPro" id="IPR046342">
    <property type="entry name" value="CBS_dom_sf"/>
</dbReference>
<dbReference type="GO" id="GO:0046872">
    <property type="term" value="F:metal ion binding"/>
    <property type="evidence" value="ECO:0007669"/>
    <property type="project" value="UniProtKB-KW"/>
</dbReference>
<keyword evidence="4" id="KW-0479">Metal-binding</keyword>
<proteinExistence type="predicted"/>
<evidence type="ECO:0000256" key="2">
    <source>
        <dbReference type="ARBA" id="ARBA00022694"/>
    </source>
</evidence>
<dbReference type="GO" id="GO:0016779">
    <property type="term" value="F:nucleotidyltransferase activity"/>
    <property type="evidence" value="ECO:0007669"/>
    <property type="project" value="UniProtKB-KW"/>
</dbReference>
<dbReference type="STRING" id="448386.A0A2V3IZW7"/>
<evidence type="ECO:0000256" key="4">
    <source>
        <dbReference type="ARBA" id="ARBA00022723"/>
    </source>
</evidence>
<evidence type="ECO:0000256" key="3">
    <source>
        <dbReference type="ARBA" id="ARBA00022695"/>
    </source>
</evidence>
<dbReference type="Gene3D" id="3.10.580.10">
    <property type="entry name" value="CBS-domain"/>
    <property type="match status" value="1"/>
</dbReference>